<sequence length="412" mass="45610">MDFSKMKSFLPAVPQLPKNINLPKNLQIPNMPHINFQIPQMAGLRTPPPPEYLDEKGALKASDPPLEINQAGPSSSSTDPTLLEPRPIDESRPKTNLDLINECDNFPYLHRNPELYLSRVAHYYHLQVSAHPGLCLGYVLPSVASVFDNLPSWSLDSSERTLTLIQGDDEPSRTAAVASTTAAMRALGHFAVLRGWRDEVYPVYGPNGAVLFSIERAAAPLLGIVQYGAHMTAYVREAGDGGREQIKIWTPRRSATKQTYPGMLDNTVAGGLPAGESPLNGMLREAEEEASLPESVVRERIKSVGVISYFHVRDARAGGETGLLEPENEYVFDLDLTGAGLEPKPSDGEAEDFRLLSIEEVREEMRKGQFKPNCALVLLDFFVRHGLLTAEEEPDYVEIVSRLHRVTEFPTR</sequence>
<comment type="caution">
    <text evidence="3">The sequence shown here is derived from an EMBL/GenBank/DDBJ whole genome shotgun (WGS) entry which is preliminary data.</text>
</comment>
<dbReference type="PANTHER" id="PTHR13622">
    <property type="entry name" value="THIAMIN PYROPHOSPHOKINASE"/>
    <property type="match status" value="1"/>
</dbReference>
<dbReference type="EMBL" id="ML996092">
    <property type="protein sequence ID" value="KAF2149016.1"/>
    <property type="molecule type" value="Genomic_DNA"/>
</dbReference>
<feature type="domain" description="Nudix hydrolase" evidence="2">
    <location>
        <begin position="226"/>
        <end position="378"/>
    </location>
</feature>
<keyword evidence="4" id="KW-1185">Reference proteome</keyword>
<evidence type="ECO:0000313" key="4">
    <source>
        <dbReference type="Proteomes" id="UP000799439"/>
    </source>
</evidence>
<organism evidence="3 4">
    <name type="scientific">Myriangium duriaei CBS 260.36</name>
    <dbReference type="NCBI Taxonomy" id="1168546"/>
    <lineage>
        <taxon>Eukaryota</taxon>
        <taxon>Fungi</taxon>
        <taxon>Dikarya</taxon>
        <taxon>Ascomycota</taxon>
        <taxon>Pezizomycotina</taxon>
        <taxon>Dothideomycetes</taxon>
        <taxon>Dothideomycetidae</taxon>
        <taxon>Myriangiales</taxon>
        <taxon>Myriangiaceae</taxon>
        <taxon>Myriangium</taxon>
    </lineage>
</organism>
<evidence type="ECO:0000313" key="3">
    <source>
        <dbReference type="EMBL" id="KAF2149016.1"/>
    </source>
</evidence>
<dbReference type="Pfam" id="PF00293">
    <property type="entry name" value="NUDIX"/>
    <property type="match status" value="1"/>
</dbReference>
<dbReference type="AlphaFoldDB" id="A0A9P4IV56"/>
<evidence type="ECO:0000259" key="2">
    <source>
        <dbReference type="PROSITE" id="PS51462"/>
    </source>
</evidence>
<dbReference type="CDD" id="cd03676">
    <property type="entry name" value="NUDIX_Tnr3_like"/>
    <property type="match status" value="1"/>
</dbReference>
<feature type="compositionally biased region" description="Polar residues" evidence="1">
    <location>
        <begin position="71"/>
        <end position="80"/>
    </location>
</feature>
<dbReference type="Pfam" id="PF15916">
    <property type="entry name" value="DUF4743"/>
    <property type="match status" value="1"/>
</dbReference>
<dbReference type="FunFam" id="3.90.79.10:FF:000019">
    <property type="entry name" value="Thiamin pyrophosphokinase, putative"/>
    <property type="match status" value="1"/>
</dbReference>
<dbReference type="PROSITE" id="PS51462">
    <property type="entry name" value="NUDIX"/>
    <property type="match status" value="1"/>
</dbReference>
<dbReference type="Proteomes" id="UP000799439">
    <property type="component" value="Unassembled WGS sequence"/>
</dbReference>
<dbReference type="InterPro" id="IPR000086">
    <property type="entry name" value="NUDIX_hydrolase_dom"/>
</dbReference>
<name>A0A9P4IV56_9PEZI</name>
<protein>
    <recommendedName>
        <fullName evidence="2">Nudix hydrolase domain-containing protein</fullName>
    </recommendedName>
</protein>
<reference evidence="3" key="1">
    <citation type="journal article" date="2020" name="Stud. Mycol.">
        <title>101 Dothideomycetes genomes: a test case for predicting lifestyles and emergence of pathogens.</title>
        <authorList>
            <person name="Haridas S."/>
            <person name="Albert R."/>
            <person name="Binder M."/>
            <person name="Bloem J."/>
            <person name="Labutti K."/>
            <person name="Salamov A."/>
            <person name="Andreopoulos B."/>
            <person name="Baker S."/>
            <person name="Barry K."/>
            <person name="Bills G."/>
            <person name="Bluhm B."/>
            <person name="Cannon C."/>
            <person name="Castanera R."/>
            <person name="Culley D."/>
            <person name="Daum C."/>
            <person name="Ezra D."/>
            <person name="Gonzalez J."/>
            <person name="Henrissat B."/>
            <person name="Kuo A."/>
            <person name="Liang C."/>
            <person name="Lipzen A."/>
            <person name="Lutzoni F."/>
            <person name="Magnuson J."/>
            <person name="Mondo S."/>
            <person name="Nolan M."/>
            <person name="Ohm R."/>
            <person name="Pangilinan J."/>
            <person name="Park H.-J."/>
            <person name="Ramirez L."/>
            <person name="Alfaro M."/>
            <person name="Sun H."/>
            <person name="Tritt A."/>
            <person name="Yoshinaga Y."/>
            <person name="Zwiers L.-H."/>
            <person name="Turgeon B."/>
            <person name="Goodwin S."/>
            <person name="Spatafora J."/>
            <person name="Crous P."/>
            <person name="Grigoriev I."/>
        </authorList>
    </citation>
    <scope>NUCLEOTIDE SEQUENCE</scope>
    <source>
        <strain evidence="3">CBS 260.36</strain>
    </source>
</reference>
<dbReference type="GO" id="GO:0044715">
    <property type="term" value="F:8-oxo-dGDP phosphatase activity"/>
    <property type="evidence" value="ECO:0007669"/>
    <property type="project" value="UniProtKB-ARBA"/>
</dbReference>
<feature type="region of interest" description="Disordered" evidence="1">
    <location>
        <begin position="62"/>
        <end position="95"/>
    </location>
</feature>
<dbReference type="SUPFAM" id="SSF55811">
    <property type="entry name" value="Nudix"/>
    <property type="match status" value="1"/>
</dbReference>
<feature type="compositionally biased region" description="Basic and acidic residues" evidence="1">
    <location>
        <begin position="86"/>
        <end position="95"/>
    </location>
</feature>
<dbReference type="OrthoDB" id="10261522at2759"/>
<accession>A0A9P4IV56</accession>
<dbReference type="Gene3D" id="3.90.79.10">
    <property type="entry name" value="Nucleoside Triphosphate Pyrophosphohydrolase"/>
    <property type="match status" value="1"/>
</dbReference>
<gene>
    <name evidence="3" type="ORF">K461DRAFT_282492</name>
</gene>
<evidence type="ECO:0000256" key="1">
    <source>
        <dbReference type="SAM" id="MobiDB-lite"/>
    </source>
</evidence>
<dbReference type="PANTHER" id="PTHR13622:SF8">
    <property type="entry name" value="THIAMIN PYROPHOSPHOKINASE 1"/>
    <property type="match status" value="1"/>
</dbReference>
<proteinExistence type="predicted"/>
<dbReference type="InterPro" id="IPR031804">
    <property type="entry name" value="DUF4743"/>
</dbReference>
<dbReference type="InterPro" id="IPR015797">
    <property type="entry name" value="NUDIX_hydrolase-like_dom_sf"/>
</dbReference>